<keyword evidence="6" id="KW-1185">Reference proteome</keyword>
<dbReference type="AlphaFoldDB" id="A0A225VE60"/>
<proteinExistence type="inferred from homology"/>
<evidence type="ECO:0000256" key="2">
    <source>
        <dbReference type="ARBA" id="ARBA00022670"/>
    </source>
</evidence>
<dbReference type="Gene3D" id="3.40.395.10">
    <property type="entry name" value="Adenoviral Proteinase, Chain A"/>
    <property type="match status" value="1"/>
</dbReference>
<evidence type="ECO:0000256" key="3">
    <source>
        <dbReference type="ARBA" id="ARBA00022801"/>
    </source>
</evidence>
<dbReference type="SUPFAM" id="SSF54001">
    <property type="entry name" value="Cysteine proteinases"/>
    <property type="match status" value="1"/>
</dbReference>
<dbReference type="EMBL" id="NBNE01005321">
    <property type="protein sequence ID" value="OWZ03801.1"/>
    <property type="molecule type" value="Genomic_DNA"/>
</dbReference>
<dbReference type="InterPro" id="IPR003653">
    <property type="entry name" value="Peptidase_C48_C"/>
</dbReference>
<evidence type="ECO:0000256" key="1">
    <source>
        <dbReference type="ARBA" id="ARBA00005234"/>
    </source>
</evidence>
<evidence type="ECO:0000313" key="6">
    <source>
        <dbReference type="Proteomes" id="UP000198211"/>
    </source>
</evidence>
<dbReference type="InterPro" id="IPR038765">
    <property type="entry name" value="Papain-like_cys_pep_sf"/>
</dbReference>
<evidence type="ECO:0000313" key="5">
    <source>
        <dbReference type="EMBL" id="OWZ03801.1"/>
    </source>
</evidence>
<accession>A0A225VE60</accession>
<comment type="similarity">
    <text evidence="1">Belongs to the peptidase C48 family.</text>
</comment>
<dbReference type="GO" id="GO:0008234">
    <property type="term" value="F:cysteine-type peptidase activity"/>
    <property type="evidence" value="ECO:0007669"/>
    <property type="project" value="InterPro"/>
</dbReference>
<keyword evidence="3" id="KW-0378">Hydrolase</keyword>
<evidence type="ECO:0000259" key="4">
    <source>
        <dbReference type="Pfam" id="PF02902"/>
    </source>
</evidence>
<sequence length="208" mass="23706">MCIVTRKLFGKDDNVTFVDPSMLGIVLNGLITLDTEQIRTILRFSRSEFIPIPVNCNRNHWCGIMIGLSSKELHIDPMCSKYITFVRAAVHKLAQLLHTTITGTAYTVHDYCTDVGIQYDNYNCGVYGQKVELCKVAHKQWNSRNNRENMNALAEWAARAFDLPRPPSSQSITRILQNEAILLKVPKVNYDRKKPVDPVEEEVDRALL</sequence>
<comment type="caution">
    <text evidence="5">The sequence shown here is derived from an EMBL/GenBank/DDBJ whole genome shotgun (WGS) entry which is preliminary data.</text>
</comment>
<reference evidence="6" key="1">
    <citation type="submission" date="2017-03" db="EMBL/GenBank/DDBJ databases">
        <title>Phytopthora megakarya and P. palmivora, two closely related causual agents of cacao black pod achieved similar genome size and gene model numbers by different mechanisms.</title>
        <authorList>
            <person name="Ali S."/>
            <person name="Shao J."/>
            <person name="Larry D.J."/>
            <person name="Kronmiller B."/>
            <person name="Shen D."/>
            <person name="Strem M.D."/>
            <person name="Melnick R.L."/>
            <person name="Guiltinan M.J."/>
            <person name="Tyler B.M."/>
            <person name="Meinhardt L.W."/>
            <person name="Bailey B.A."/>
        </authorList>
    </citation>
    <scope>NUCLEOTIDE SEQUENCE [LARGE SCALE GENOMIC DNA]</scope>
    <source>
        <strain evidence="6">zdho120</strain>
    </source>
</reference>
<gene>
    <name evidence="5" type="ORF">PHMEG_00024405</name>
</gene>
<feature type="domain" description="Ubiquitin-like protease family profile" evidence="4">
    <location>
        <begin position="46"/>
        <end position="128"/>
    </location>
</feature>
<protein>
    <recommendedName>
        <fullName evidence="4">Ubiquitin-like protease family profile domain-containing protein</fullName>
    </recommendedName>
</protein>
<dbReference type="Proteomes" id="UP000198211">
    <property type="component" value="Unassembled WGS sequence"/>
</dbReference>
<keyword evidence="2" id="KW-0645">Protease</keyword>
<organism evidence="5 6">
    <name type="scientific">Phytophthora megakarya</name>
    <dbReference type="NCBI Taxonomy" id="4795"/>
    <lineage>
        <taxon>Eukaryota</taxon>
        <taxon>Sar</taxon>
        <taxon>Stramenopiles</taxon>
        <taxon>Oomycota</taxon>
        <taxon>Peronosporomycetes</taxon>
        <taxon>Peronosporales</taxon>
        <taxon>Peronosporaceae</taxon>
        <taxon>Phytophthora</taxon>
    </lineage>
</organism>
<dbReference type="OrthoDB" id="91731at2759"/>
<dbReference type="GO" id="GO:0006508">
    <property type="term" value="P:proteolysis"/>
    <property type="evidence" value="ECO:0007669"/>
    <property type="project" value="UniProtKB-KW"/>
</dbReference>
<dbReference type="Pfam" id="PF02902">
    <property type="entry name" value="Peptidase_C48"/>
    <property type="match status" value="1"/>
</dbReference>
<name>A0A225VE60_9STRA</name>